<keyword evidence="7 9" id="KW-0067">ATP-binding</keyword>
<keyword evidence="6 9" id="KW-0418">Kinase</keyword>
<dbReference type="InterPro" id="IPR020590">
    <property type="entry name" value="Guanylate_kinase_CS"/>
</dbReference>
<evidence type="ECO:0000256" key="3">
    <source>
        <dbReference type="ARBA" id="ARBA00016296"/>
    </source>
</evidence>
<dbReference type="Gene3D" id="3.30.63.10">
    <property type="entry name" value="Guanylate Kinase phosphate binding domain"/>
    <property type="match status" value="1"/>
</dbReference>
<evidence type="ECO:0000313" key="12">
    <source>
        <dbReference type="Proteomes" id="UP001500547"/>
    </source>
</evidence>
<evidence type="ECO:0000256" key="1">
    <source>
        <dbReference type="ARBA" id="ARBA00005790"/>
    </source>
</evidence>
<dbReference type="InterPro" id="IPR027417">
    <property type="entry name" value="P-loop_NTPase"/>
</dbReference>
<dbReference type="PROSITE" id="PS00856">
    <property type="entry name" value="GUANYLATE_KINASE_1"/>
    <property type="match status" value="1"/>
</dbReference>
<evidence type="ECO:0000256" key="9">
    <source>
        <dbReference type="HAMAP-Rule" id="MF_00328"/>
    </source>
</evidence>
<comment type="catalytic activity">
    <reaction evidence="9">
        <text>GMP + ATP = GDP + ADP</text>
        <dbReference type="Rhea" id="RHEA:20780"/>
        <dbReference type="ChEBI" id="CHEBI:30616"/>
        <dbReference type="ChEBI" id="CHEBI:58115"/>
        <dbReference type="ChEBI" id="CHEBI:58189"/>
        <dbReference type="ChEBI" id="CHEBI:456216"/>
        <dbReference type="EC" id="2.7.4.8"/>
    </reaction>
</comment>
<accession>A0ABP9QLV1</accession>
<feature type="binding site" evidence="9">
    <location>
        <begin position="10"/>
        <end position="17"/>
    </location>
    <ligand>
        <name>ATP</name>
        <dbReference type="ChEBI" id="CHEBI:30616"/>
    </ligand>
</feature>
<dbReference type="InterPro" id="IPR008144">
    <property type="entry name" value="Guanylate_kin-like_dom"/>
</dbReference>
<sequence>MSGILYIVSAPSGAGKTTLVRALLKEDPSIRLSVSFTTRTAREGEVDGVSYNFVSRERFFAMRDGGEFLEWAEVHGNFYATSRPWLEEQLAAGQDVLLEIDWQGAAQVCKLFPSAVSIFILPPSFAVLEQRLRGRGTDSTEVIERRLAAARDEMRRVADFDYAIINNDLQTAMEDLRSVTRAARLRTPQTRLRHPAVFVDNLGQ</sequence>
<keyword evidence="5 9" id="KW-0547">Nucleotide-binding</keyword>
<comment type="caution">
    <text evidence="11">The sequence shown here is derived from an EMBL/GenBank/DDBJ whole genome shotgun (WGS) entry which is preliminary data.</text>
</comment>
<dbReference type="HAMAP" id="MF_00328">
    <property type="entry name" value="Guanylate_kinase"/>
    <property type="match status" value="1"/>
</dbReference>
<dbReference type="EC" id="2.7.4.8" evidence="2 9"/>
<protein>
    <recommendedName>
        <fullName evidence="3 9">Guanylate kinase</fullName>
        <ecNumber evidence="2 9">2.7.4.8</ecNumber>
    </recommendedName>
    <alternativeName>
        <fullName evidence="8 9">GMP kinase</fullName>
    </alternativeName>
</protein>
<dbReference type="RefSeq" id="WP_345532485.1">
    <property type="nucleotide sequence ID" value="NZ_BAABLD010000008.1"/>
</dbReference>
<evidence type="ECO:0000256" key="4">
    <source>
        <dbReference type="ARBA" id="ARBA00022679"/>
    </source>
</evidence>
<evidence type="ECO:0000313" key="11">
    <source>
        <dbReference type="EMBL" id="GAA5163994.1"/>
    </source>
</evidence>
<evidence type="ECO:0000256" key="8">
    <source>
        <dbReference type="ARBA" id="ARBA00030128"/>
    </source>
</evidence>
<evidence type="ECO:0000256" key="2">
    <source>
        <dbReference type="ARBA" id="ARBA00012961"/>
    </source>
</evidence>
<dbReference type="PANTHER" id="PTHR23117">
    <property type="entry name" value="GUANYLATE KINASE-RELATED"/>
    <property type="match status" value="1"/>
</dbReference>
<dbReference type="EMBL" id="BAABLD010000008">
    <property type="protein sequence ID" value="GAA5163994.1"/>
    <property type="molecule type" value="Genomic_DNA"/>
</dbReference>
<evidence type="ECO:0000256" key="7">
    <source>
        <dbReference type="ARBA" id="ARBA00022840"/>
    </source>
</evidence>
<keyword evidence="9" id="KW-0963">Cytoplasm</keyword>
<dbReference type="PROSITE" id="PS50052">
    <property type="entry name" value="GUANYLATE_KINASE_2"/>
    <property type="match status" value="1"/>
</dbReference>
<evidence type="ECO:0000256" key="5">
    <source>
        <dbReference type="ARBA" id="ARBA00022741"/>
    </source>
</evidence>
<dbReference type="NCBIfam" id="TIGR03263">
    <property type="entry name" value="guanyl_kin"/>
    <property type="match status" value="1"/>
</dbReference>
<comment type="function">
    <text evidence="9">Essential for recycling GMP and indirectly, cGMP.</text>
</comment>
<name>A0ABP9QLV1_9RHOO</name>
<dbReference type="InterPro" id="IPR008145">
    <property type="entry name" value="GK/Ca_channel_bsu"/>
</dbReference>
<gene>
    <name evidence="9 11" type="primary">gmk</name>
    <name evidence="11" type="ORF">GCM10025770_17090</name>
</gene>
<comment type="subcellular location">
    <subcellularLocation>
        <location evidence="9">Cytoplasm</location>
    </subcellularLocation>
</comment>
<keyword evidence="4 9" id="KW-0808">Transferase</keyword>
<feature type="domain" description="Guanylate kinase-like" evidence="10">
    <location>
        <begin position="3"/>
        <end position="181"/>
    </location>
</feature>
<organism evidence="11 12">
    <name type="scientific">Viridibacterium curvum</name>
    <dbReference type="NCBI Taxonomy" id="1101404"/>
    <lineage>
        <taxon>Bacteria</taxon>
        <taxon>Pseudomonadati</taxon>
        <taxon>Pseudomonadota</taxon>
        <taxon>Betaproteobacteria</taxon>
        <taxon>Rhodocyclales</taxon>
        <taxon>Rhodocyclaceae</taxon>
        <taxon>Viridibacterium</taxon>
    </lineage>
</organism>
<dbReference type="Proteomes" id="UP001500547">
    <property type="component" value="Unassembled WGS sequence"/>
</dbReference>
<dbReference type="SMART" id="SM00072">
    <property type="entry name" value="GuKc"/>
    <property type="match status" value="1"/>
</dbReference>
<dbReference type="Pfam" id="PF00625">
    <property type="entry name" value="Guanylate_kin"/>
    <property type="match status" value="1"/>
</dbReference>
<comment type="similarity">
    <text evidence="1 9">Belongs to the guanylate kinase family.</text>
</comment>
<evidence type="ECO:0000256" key="6">
    <source>
        <dbReference type="ARBA" id="ARBA00022777"/>
    </source>
</evidence>
<proteinExistence type="inferred from homology"/>
<dbReference type="Gene3D" id="3.40.50.300">
    <property type="entry name" value="P-loop containing nucleotide triphosphate hydrolases"/>
    <property type="match status" value="1"/>
</dbReference>
<reference evidence="12" key="1">
    <citation type="journal article" date="2019" name="Int. J. Syst. Evol. Microbiol.">
        <title>The Global Catalogue of Microorganisms (GCM) 10K type strain sequencing project: providing services to taxonomists for standard genome sequencing and annotation.</title>
        <authorList>
            <consortium name="The Broad Institute Genomics Platform"/>
            <consortium name="The Broad Institute Genome Sequencing Center for Infectious Disease"/>
            <person name="Wu L."/>
            <person name="Ma J."/>
        </authorList>
    </citation>
    <scope>NUCLEOTIDE SEQUENCE [LARGE SCALE GENOMIC DNA]</scope>
    <source>
        <strain evidence="12">JCM 18715</strain>
    </source>
</reference>
<evidence type="ECO:0000259" key="10">
    <source>
        <dbReference type="PROSITE" id="PS50052"/>
    </source>
</evidence>
<dbReference type="CDD" id="cd00071">
    <property type="entry name" value="GMPK"/>
    <property type="match status" value="1"/>
</dbReference>
<keyword evidence="12" id="KW-1185">Reference proteome</keyword>
<dbReference type="InterPro" id="IPR017665">
    <property type="entry name" value="Guanylate_kinase"/>
</dbReference>
<dbReference type="GO" id="GO:0016301">
    <property type="term" value="F:kinase activity"/>
    <property type="evidence" value="ECO:0007669"/>
    <property type="project" value="UniProtKB-KW"/>
</dbReference>
<dbReference type="PANTHER" id="PTHR23117:SF13">
    <property type="entry name" value="GUANYLATE KINASE"/>
    <property type="match status" value="1"/>
</dbReference>
<dbReference type="SUPFAM" id="SSF52540">
    <property type="entry name" value="P-loop containing nucleoside triphosphate hydrolases"/>
    <property type="match status" value="1"/>
</dbReference>